<accession>A0ABV0ZD52</accession>
<feature type="domain" description="SHSP" evidence="4">
    <location>
        <begin position="86"/>
        <end position="210"/>
    </location>
</feature>
<feature type="region of interest" description="Disordered" evidence="3">
    <location>
        <begin position="79"/>
        <end position="98"/>
    </location>
</feature>
<dbReference type="PROSITE" id="PS01031">
    <property type="entry name" value="SHSP"/>
    <property type="match status" value="1"/>
</dbReference>
<dbReference type="Pfam" id="PF00011">
    <property type="entry name" value="HSP20"/>
    <property type="match status" value="1"/>
</dbReference>
<dbReference type="EMBL" id="JAHRIP010058687">
    <property type="protein sequence ID" value="MEQ2304154.1"/>
    <property type="molecule type" value="Genomic_DNA"/>
</dbReference>
<dbReference type="SUPFAM" id="SSF49764">
    <property type="entry name" value="HSP20-like chaperones"/>
    <property type="match status" value="1"/>
</dbReference>
<name>A0ABV0ZD52_9TELE</name>
<evidence type="ECO:0000259" key="4">
    <source>
        <dbReference type="PROSITE" id="PS01031"/>
    </source>
</evidence>
<dbReference type="CDD" id="cd06526">
    <property type="entry name" value="metazoan_ACD"/>
    <property type="match status" value="1"/>
</dbReference>
<dbReference type="InterPro" id="IPR001436">
    <property type="entry name" value="Alpha-crystallin/sHSP_animal"/>
</dbReference>
<evidence type="ECO:0000313" key="5">
    <source>
        <dbReference type="EMBL" id="MEQ2304154.1"/>
    </source>
</evidence>
<evidence type="ECO:0000256" key="1">
    <source>
        <dbReference type="PROSITE-ProRule" id="PRU00285"/>
    </source>
</evidence>
<evidence type="ECO:0000256" key="2">
    <source>
        <dbReference type="RuleBase" id="RU003616"/>
    </source>
</evidence>
<dbReference type="PANTHER" id="PTHR45640:SF7">
    <property type="entry name" value="HEAT SHOCK PROTEIN BETA-1"/>
    <property type="match status" value="1"/>
</dbReference>
<dbReference type="InterPro" id="IPR008978">
    <property type="entry name" value="HSP20-like_chaperone"/>
</dbReference>
<sequence>MMSQFTALNSMFADDPFLSQQEILWPLCHVALSSLQQNFLNQRAKVAESLFRELHEGPQLLKLAQFPVISSTLKRLNENREQKTEAVSTELHRDTEHTSDNSDLLVTLDARGYAPGDITVKLEGRSLAVVAMKQAGVEESQSCSSSSSSCASFSSLASSQMGFMQRIDLPAHLDLSGLSCSLMDDGQLRIHAPVTKQPISEEHEVPIRHSLKELNGSCGHKANAQQQMGKGKCCVTVVCSILPETTPVTPTVHAGFFHFPLLGSMFWRDYGSRLTDCSIMDSDTSTGQGHIGLESCLQCQEQVGSLSAIRTTFILHGIVKAGMVEDPGMQTDWKHCW</sequence>
<dbReference type="Gene3D" id="2.60.40.790">
    <property type="match status" value="1"/>
</dbReference>
<dbReference type="InterPro" id="IPR002068">
    <property type="entry name" value="A-crystallin/Hsp20_dom"/>
</dbReference>
<gene>
    <name evidence="5" type="ORF">AMECASPLE_024011</name>
</gene>
<comment type="caution">
    <text evidence="5">The sequence shown here is derived from an EMBL/GenBank/DDBJ whole genome shotgun (WGS) entry which is preliminary data.</text>
</comment>
<dbReference type="Proteomes" id="UP001469553">
    <property type="component" value="Unassembled WGS sequence"/>
</dbReference>
<evidence type="ECO:0000256" key="3">
    <source>
        <dbReference type="SAM" id="MobiDB-lite"/>
    </source>
</evidence>
<proteinExistence type="inferred from homology"/>
<evidence type="ECO:0000313" key="6">
    <source>
        <dbReference type="Proteomes" id="UP001469553"/>
    </source>
</evidence>
<dbReference type="PANTHER" id="PTHR45640">
    <property type="entry name" value="HEAT SHOCK PROTEIN HSP-12.2-RELATED"/>
    <property type="match status" value="1"/>
</dbReference>
<organism evidence="5 6">
    <name type="scientific">Ameca splendens</name>
    <dbReference type="NCBI Taxonomy" id="208324"/>
    <lineage>
        <taxon>Eukaryota</taxon>
        <taxon>Metazoa</taxon>
        <taxon>Chordata</taxon>
        <taxon>Craniata</taxon>
        <taxon>Vertebrata</taxon>
        <taxon>Euteleostomi</taxon>
        <taxon>Actinopterygii</taxon>
        <taxon>Neopterygii</taxon>
        <taxon>Teleostei</taxon>
        <taxon>Neoteleostei</taxon>
        <taxon>Acanthomorphata</taxon>
        <taxon>Ovalentaria</taxon>
        <taxon>Atherinomorphae</taxon>
        <taxon>Cyprinodontiformes</taxon>
        <taxon>Goodeidae</taxon>
        <taxon>Ameca</taxon>
    </lineage>
</organism>
<keyword evidence="6" id="KW-1185">Reference proteome</keyword>
<comment type="similarity">
    <text evidence="1 2">Belongs to the small heat shock protein (HSP20) family.</text>
</comment>
<reference evidence="5 6" key="1">
    <citation type="submission" date="2021-06" db="EMBL/GenBank/DDBJ databases">
        <authorList>
            <person name="Palmer J.M."/>
        </authorList>
    </citation>
    <scope>NUCLEOTIDE SEQUENCE [LARGE SCALE GENOMIC DNA]</scope>
    <source>
        <strain evidence="5 6">AS_MEX2019</strain>
        <tissue evidence="5">Muscle</tissue>
    </source>
</reference>
<protein>
    <recommendedName>
        <fullName evidence="4">SHSP domain-containing protein</fullName>
    </recommendedName>
</protein>